<evidence type="ECO:0000313" key="2">
    <source>
        <dbReference type="EMBL" id="TVU13654.1"/>
    </source>
</evidence>
<feature type="non-terminal residue" evidence="2">
    <location>
        <position position="1"/>
    </location>
</feature>
<protein>
    <submittedName>
        <fullName evidence="2">Uncharacterized protein</fullName>
    </submittedName>
</protein>
<comment type="caution">
    <text evidence="2">The sequence shown here is derived from an EMBL/GenBank/DDBJ whole genome shotgun (WGS) entry which is preliminary data.</text>
</comment>
<dbReference type="EMBL" id="RWGY01000031">
    <property type="protein sequence ID" value="TVU13654.1"/>
    <property type="molecule type" value="Genomic_DNA"/>
</dbReference>
<evidence type="ECO:0000256" key="1">
    <source>
        <dbReference type="SAM" id="MobiDB-lite"/>
    </source>
</evidence>
<name>A0A5J9TQN6_9POAL</name>
<feature type="region of interest" description="Disordered" evidence="1">
    <location>
        <begin position="1"/>
        <end position="55"/>
    </location>
</feature>
<sequence>MAEVDDEQAAGMGLVNGSGGSSGDGAEGAGSGVGERTDPALGPRSVDGEKARGGLHHVQQVRPAFASSLKKSGSISALLLCTKTTLQSWCGFRVFTIQ</sequence>
<proteinExistence type="predicted"/>
<dbReference type="AlphaFoldDB" id="A0A5J9TQN6"/>
<evidence type="ECO:0000313" key="3">
    <source>
        <dbReference type="Proteomes" id="UP000324897"/>
    </source>
</evidence>
<reference evidence="2 3" key="1">
    <citation type="journal article" date="2019" name="Sci. Rep.">
        <title>A high-quality genome of Eragrostis curvula grass provides insights into Poaceae evolution and supports new strategies to enhance forage quality.</title>
        <authorList>
            <person name="Carballo J."/>
            <person name="Santos B.A.C.M."/>
            <person name="Zappacosta D."/>
            <person name="Garbus I."/>
            <person name="Selva J.P."/>
            <person name="Gallo C.A."/>
            <person name="Diaz A."/>
            <person name="Albertini E."/>
            <person name="Caccamo M."/>
            <person name="Echenique V."/>
        </authorList>
    </citation>
    <scope>NUCLEOTIDE SEQUENCE [LARGE SCALE GENOMIC DNA]</scope>
    <source>
        <strain evidence="3">cv. Victoria</strain>
        <tissue evidence="2">Leaf</tissue>
    </source>
</reference>
<feature type="compositionally biased region" description="Gly residues" evidence="1">
    <location>
        <begin position="14"/>
        <end position="33"/>
    </location>
</feature>
<dbReference type="Gramene" id="TVU13654">
    <property type="protein sequence ID" value="TVU13654"/>
    <property type="gene ID" value="EJB05_37074"/>
</dbReference>
<organism evidence="2 3">
    <name type="scientific">Eragrostis curvula</name>
    <name type="common">weeping love grass</name>
    <dbReference type="NCBI Taxonomy" id="38414"/>
    <lineage>
        <taxon>Eukaryota</taxon>
        <taxon>Viridiplantae</taxon>
        <taxon>Streptophyta</taxon>
        <taxon>Embryophyta</taxon>
        <taxon>Tracheophyta</taxon>
        <taxon>Spermatophyta</taxon>
        <taxon>Magnoliopsida</taxon>
        <taxon>Liliopsida</taxon>
        <taxon>Poales</taxon>
        <taxon>Poaceae</taxon>
        <taxon>PACMAD clade</taxon>
        <taxon>Chloridoideae</taxon>
        <taxon>Eragrostideae</taxon>
        <taxon>Eragrostidinae</taxon>
        <taxon>Eragrostis</taxon>
    </lineage>
</organism>
<gene>
    <name evidence="2" type="ORF">EJB05_37074</name>
</gene>
<accession>A0A5J9TQN6</accession>
<feature type="non-terminal residue" evidence="2">
    <location>
        <position position="98"/>
    </location>
</feature>
<dbReference type="Proteomes" id="UP000324897">
    <property type="component" value="Unassembled WGS sequence"/>
</dbReference>
<keyword evidence="3" id="KW-1185">Reference proteome</keyword>